<dbReference type="InterPro" id="IPR036388">
    <property type="entry name" value="WH-like_DNA-bd_sf"/>
</dbReference>
<dbReference type="GO" id="GO:0005737">
    <property type="term" value="C:cytoplasm"/>
    <property type="evidence" value="ECO:0007669"/>
    <property type="project" value="UniProtKB-SubCell"/>
</dbReference>
<keyword evidence="5 6" id="KW-0963">Cytoplasm</keyword>
<dbReference type="NCBIfam" id="NF010733">
    <property type="entry name" value="PRK14135.1"/>
    <property type="match status" value="1"/>
</dbReference>
<dbReference type="Proteomes" id="UP000051450">
    <property type="component" value="Unassembled WGS sequence"/>
</dbReference>
<comment type="caution">
    <text evidence="10">The sequence shown here is derived from an EMBL/GenBank/DDBJ whole genome shotgun (WGS) entry which is preliminary data.</text>
</comment>
<dbReference type="EMBL" id="AZDI01000002">
    <property type="protein sequence ID" value="KRK46066.1"/>
    <property type="molecule type" value="Genomic_DNA"/>
</dbReference>
<dbReference type="AlphaFoldDB" id="A0A0R1HRR6"/>
<evidence type="ECO:0000256" key="1">
    <source>
        <dbReference type="ARBA" id="ARBA00003529"/>
    </source>
</evidence>
<dbReference type="RefSeq" id="WP_057973652.1">
    <property type="nucleotide sequence ID" value="NZ_AZDI01000002.1"/>
</dbReference>
<dbReference type="HAMAP" id="MF_01114">
    <property type="entry name" value="RecX"/>
    <property type="match status" value="1"/>
</dbReference>
<comment type="similarity">
    <text evidence="3 6">Belongs to the RecX family.</text>
</comment>
<evidence type="ECO:0000256" key="5">
    <source>
        <dbReference type="ARBA" id="ARBA00022490"/>
    </source>
</evidence>
<evidence type="ECO:0000256" key="4">
    <source>
        <dbReference type="ARBA" id="ARBA00018111"/>
    </source>
</evidence>
<feature type="domain" description="RecX third three-helical" evidence="8">
    <location>
        <begin position="212"/>
        <end position="259"/>
    </location>
</feature>
<evidence type="ECO:0000256" key="3">
    <source>
        <dbReference type="ARBA" id="ARBA00009695"/>
    </source>
</evidence>
<evidence type="ECO:0000259" key="9">
    <source>
        <dbReference type="Pfam" id="PF21982"/>
    </source>
</evidence>
<comment type="subcellular location">
    <subcellularLocation>
        <location evidence="2 6">Cytoplasm</location>
    </subcellularLocation>
</comment>
<reference evidence="10 11" key="1">
    <citation type="journal article" date="2015" name="Genome Announc.">
        <title>Expanding the biotechnology potential of lactobacilli through comparative genomics of 213 strains and associated genera.</title>
        <authorList>
            <person name="Sun Z."/>
            <person name="Harris H.M."/>
            <person name="McCann A."/>
            <person name="Guo C."/>
            <person name="Argimon S."/>
            <person name="Zhang W."/>
            <person name="Yang X."/>
            <person name="Jeffery I.B."/>
            <person name="Cooney J.C."/>
            <person name="Kagawa T.F."/>
            <person name="Liu W."/>
            <person name="Song Y."/>
            <person name="Salvetti E."/>
            <person name="Wrobel A."/>
            <person name="Rasinkangas P."/>
            <person name="Parkhill J."/>
            <person name="Rea M.C."/>
            <person name="O'Sullivan O."/>
            <person name="Ritari J."/>
            <person name="Douillard F.P."/>
            <person name="Paul Ross R."/>
            <person name="Yang R."/>
            <person name="Briner A.E."/>
            <person name="Felis G.E."/>
            <person name="de Vos W.M."/>
            <person name="Barrangou R."/>
            <person name="Klaenhammer T.R."/>
            <person name="Caufield P.W."/>
            <person name="Cui Y."/>
            <person name="Zhang H."/>
            <person name="O'Toole P.W."/>
        </authorList>
    </citation>
    <scope>NUCLEOTIDE SEQUENCE [LARGE SCALE GENOMIC DNA]</scope>
    <source>
        <strain evidence="10 11">DSM 15638</strain>
    </source>
</reference>
<dbReference type="InterPro" id="IPR053926">
    <property type="entry name" value="RecX_HTH_1st"/>
</dbReference>
<dbReference type="Pfam" id="PF21981">
    <property type="entry name" value="RecX_HTH3"/>
    <property type="match status" value="2"/>
</dbReference>
<name>A0A0R1HRR6_9LACO</name>
<dbReference type="PANTHER" id="PTHR33602">
    <property type="entry name" value="REGULATORY PROTEIN RECX FAMILY PROTEIN"/>
    <property type="match status" value="1"/>
</dbReference>
<comment type="function">
    <text evidence="1 6">Modulates RecA activity.</text>
</comment>
<dbReference type="InterPro" id="IPR053925">
    <property type="entry name" value="RecX_HTH_3rd"/>
</dbReference>
<evidence type="ECO:0000259" key="7">
    <source>
        <dbReference type="Pfam" id="PF02631"/>
    </source>
</evidence>
<protein>
    <recommendedName>
        <fullName evidence="4 6">Regulatory protein RecX</fullName>
    </recommendedName>
</protein>
<evidence type="ECO:0000313" key="11">
    <source>
        <dbReference type="Proteomes" id="UP000051450"/>
    </source>
</evidence>
<dbReference type="Gene3D" id="1.10.10.10">
    <property type="entry name" value="Winged helix-like DNA-binding domain superfamily/Winged helix DNA-binding domain"/>
    <property type="match status" value="4"/>
</dbReference>
<dbReference type="InterPro" id="IPR003783">
    <property type="entry name" value="Regulatory_RecX"/>
</dbReference>
<dbReference type="InterPro" id="IPR053924">
    <property type="entry name" value="RecX_HTH_2nd"/>
</dbReference>
<organism evidence="10 11">
    <name type="scientific">Dellaglioa algida DSM 15638</name>
    <dbReference type="NCBI Taxonomy" id="1423719"/>
    <lineage>
        <taxon>Bacteria</taxon>
        <taxon>Bacillati</taxon>
        <taxon>Bacillota</taxon>
        <taxon>Bacilli</taxon>
        <taxon>Lactobacillales</taxon>
        <taxon>Lactobacillaceae</taxon>
        <taxon>Dellaglioa</taxon>
    </lineage>
</organism>
<proteinExistence type="inferred from homology"/>
<accession>A0A0R1HRR6</accession>
<keyword evidence="11" id="KW-1185">Reference proteome</keyword>
<evidence type="ECO:0000259" key="8">
    <source>
        <dbReference type="Pfam" id="PF21981"/>
    </source>
</evidence>
<evidence type="ECO:0000256" key="6">
    <source>
        <dbReference type="HAMAP-Rule" id="MF_01114"/>
    </source>
</evidence>
<dbReference type="OrthoDB" id="5421057at2"/>
<dbReference type="PATRIC" id="fig|1423719.4.peg.577"/>
<evidence type="ECO:0000256" key="2">
    <source>
        <dbReference type="ARBA" id="ARBA00004496"/>
    </source>
</evidence>
<feature type="domain" description="RecX first three-helical" evidence="9">
    <location>
        <begin position="62"/>
        <end position="101"/>
    </location>
</feature>
<feature type="domain" description="RecX third three-helical" evidence="8">
    <location>
        <begin position="155"/>
        <end position="202"/>
    </location>
</feature>
<dbReference type="PANTHER" id="PTHR33602:SF1">
    <property type="entry name" value="REGULATORY PROTEIN RECX FAMILY PROTEIN"/>
    <property type="match status" value="1"/>
</dbReference>
<evidence type="ECO:0000313" key="10">
    <source>
        <dbReference type="EMBL" id="KRK46066.1"/>
    </source>
</evidence>
<sequence>MTKKITKITTQKRVGRYNVFIDEKYAFPIGEEVLISFHLAKGMELDDALIKKIADADDRSKAYSRALNYLSTQMRTVKEIKDYLKKHEITEDAIEETIEKLYEFGLVNDLEYAKSYVRTMMHTSDKGPTVIRQKLRLKGVAVESIDEALEEFPVDEQLENGIKVAEKLVKHYHDQSFRNLINKVRQALMTKGFKSDEVTQIMDNLELEMDPEAEWDALVKQGDKVWKRQRGLEGSQRAMKVKQGLFQKGFQFDDINEYIELKEQDEALG</sequence>
<gene>
    <name evidence="6" type="primary">recX</name>
    <name evidence="10" type="ORF">FC66_GL000567</name>
</gene>
<dbReference type="GO" id="GO:0006282">
    <property type="term" value="P:regulation of DNA repair"/>
    <property type="evidence" value="ECO:0007669"/>
    <property type="project" value="UniProtKB-UniRule"/>
</dbReference>
<dbReference type="Pfam" id="PF21982">
    <property type="entry name" value="RecX_HTH1"/>
    <property type="match status" value="1"/>
</dbReference>
<feature type="domain" description="RecX second three-helical" evidence="7">
    <location>
        <begin position="108"/>
        <end position="149"/>
    </location>
</feature>
<dbReference type="STRING" id="1423719.FC66_GL000567"/>
<dbReference type="Pfam" id="PF02631">
    <property type="entry name" value="RecX_HTH2"/>
    <property type="match status" value="1"/>
</dbReference>